<evidence type="ECO:0000256" key="1">
    <source>
        <dbReference type="SAM" id="MobiDB-lite"/>
    </source>
</evidence>
<evidence type="ECO:0000313" key="3">
    <source>
        <dbReference type="Proteomes" id="UP001295794"/>
    </source>
</evidence>
<dbReference type="Proteomes" id="UP001295794">
    <property type="component" value="Unassembled WGS sequence"/>
</dbReference>
<reference evidence="2" key="1">
    <citation type="submission" date="2023-11" db="EMBL/GenBank/DDBJ databases">
        <authorList>
            <person name="De Vega J J."/>
            <person name="De Vega J J."/>
        </authorList>
    </citation>
    <scope>NUCLEOTIDE SEQUENCE</scope>
</reference>
<feature type="region of interest" description="Disordered" evidence="1">
    <location>
        <begin position="234"/>
        <end position="281"/>
    </location>
</feature>
<protein>
    <submittedName>
        <fullName evidence="2">Uncharacterized protein</fullName>
    </submittedName>
</protein>
<feature type="region of interest" description="Disordered" evidence="1">
    <location>
        <begin position="1"/>
        <end position="27"/>
    </location>
</feature>
<proteinExistence type="predicted"/>
<dbReference type="EMBL" id="CAVNYO010000138">
    <property type="protein sequence ID" value="CAK5268967.1"/>
    <property type="molecule type" value="Genomic_DNA"/>
</dbReference>
<name>A0AAD2H7T2_9AGAR</name>
<sequence length="281" mass="30123">MKFTGRLGRGHGIGGRASTSPIKRADAKRKIKIKPSQWRLAAGLDPQLAHLLGYPGTEANNEDAFRSSLPIHAPGPSGAHGAATYSAVGVEASAAQCPDSEMQFTSQDSFDDGPDLPYHPSREPYSPFLAYTRSEKNTSNWQALLPALEGPYIEFCRLYYGKPRHNISSTIIHTCALCAVNSSTLPHTDDPFRSSLTQAIQWSSLLRLKLKGRLDTFLQETENVLASKLDGSTSFPKAADGSELPSATPDALSADASAPSPFNADSSASDHVAFSIPNQPP</sequence>
<accession>A0AAD2H7T2</accession>
<gene>
    <name evidence="2" type="ORF">MYCIT1_LOCUS12343</name>
</gene>
<evidence type="ECO:0000313" key="2">
    <source>
        <dbReference type="EMBL" id="CAK5268967.1"/>
    </source>
</evidence>
<keyword evidence="3" id="KW-1185">Reference proteome</keyword>
<comment type="caution">
    <text evidence="2">The sequence shown here is derived from an EMBL/GenBank/DDBJ whole genome shotgun (WGS) entry which is preliminary data.</text>
</comment>
<dbReference type="AlphaFoldDB" id="A0AAD2H7T2"/>
<organism evidence="2 3">
    <name type="scientific">Mycena citricolor</name>
    <dbReference type="NCBI Taxonomy" id="2018698"/>
    <lineage>
        <taxon>Eukaryota</taxon>
        <taxon>Fungi</taxon>
        <taxon>Dikarya</taxon>
        <taxon>Basidiomycota</taxon>
        <taxon>Agaricomycotina</taxon>
        <taxon>Agaricomycetes</taxon>
        <taxon>Agaricomycetidae</taxon>
        <taxon>Agaricales</taxon>
        <taxon>Marasmiineae</taxon>
        <taxon>Mycenaceae</taxon>
        <taxon>Mycena</taxon>
    </lineage>
</organism>
<feature type="compositionally biased region" description="Low complexity" evidence="1">
    <location>
        <begin position="245"/>
        <end position="261"/>
    </location>
</feature>